<dbReference type="EMBL" id="PFWS01000062">
    <property type="protein sequence ID" value="PJA46341.1"/>
    <property type="molecule type" value="Genomic_DNA"/>
</dbReference>
<comment type="caution">
    <text evidence="1">The sequence shown here is derived from an EMBL/GenBank/DDBJ whole genome shotgun (WGS) entry which is preliminary data.</text>
</comment>
<dbReference type="InterPro" id="IPR018247">
    <property type="entry name" value="EF_Hand_1_Ca_BS"/>
</dbReference>
<name>A0A2M7XEP9_9BACT</name>
<evidence type="ECO:0000313" key="2">
    <source>
        <dbReference type="Proteomes" id="UP000229749"/>
    </source>
</evidence>
<dbReference type="InterPro" id="IPR021655">
    <property type="entry name" value="Put_metal-bd"/>
</dbReference>
<dbReference type="PROSITE" id="PS00018">
    <property type="entry name" value="EF_HAND_1"/>
    <property type="match status" value="1"/>
</dbReference>
<sequence length="295" mass="32501">ATLTWYQDNDKDGWGGNTVTTQSCQKPAGYVAQAGDCDDSKATVNPGATEVCDYLDNDCNGQIDDVEDAPTWYRDGDQDGYGDPYVTVENCWLVGGYTDKAGDCDDEDPEVNQSAKEIWIQDGSIFDYCADEVDNDCNGQIDESDFDCQDMDSDGIENGIDAINVIDHDGDGKFETISIMAEMVMDYPYNTGAVYPQGEPLTSGGYSNVDQSKLIPFSSGYWNFSFTGLTDQVGTFRFISNQATQCPWVVTNLNLFCQTTEDPFCKVLYTTDGCSQPIDFVVGYIWEEGNLTPLD</sequence>
<accession>A0A2M7XEP9</accession>
<reference evidence="2" key="1">
    <citation type="submission" date="2017-09" db="EMBL/GenBank/DDBJ databases">
        <title>Depth-based differentiation of microbial function through sediment-hosted aquifers and enrichment of novel symbionts in the deep terrestrial subsurface.</title>
        <authorList>
            <person name="Probst A.J."/>
            <person name="Ladd B."/>
            <person name="Jarett J.K."/>
            <person name="Geller-Mcgrath D.E."/>
            <person name="Sieber C.M.K."/>
            <person name="Emerson J.B."/>
            <person name="Anantharaman K."/>
            <person name="Thomas B.C."/>
            <person name="Malmstrom R."/>
            <person name="Stieglmeier M."/>
            <person name="Klingl A."/>
            <person name="Woyke T."/>
            <person name="Ryan C.M."/>
            <person name="Banfield J.F."/>
        </authorList>
    </citation>
    <scope>NUCLEOTIDE SEQUENCE [LARGE SCALE GENOMIC DNA]</scope>
</reference>
<organism evidence="1 2">
    <name type="scientific">Candidatus Uhrbacteria bacterium CG_4_9_14_3_um_filter_36_7</name>
    <dbReference type="NCBI Taxonomy" id="1975033"/>
    <lineage>
        <taxon>Bacteria</taxon>
        <taxon>Candidatus Uhriibacteriota</taxon>
    </lineage>
</organism>
<proteinExistence type="predicted"/>
<feature type="non-terminal residue" evidence="1">
    <location>
        <position position="1"/>
    </location>
</feature>
<dbReference type="Pfam" id="PF11617">
    <property type="entry name" value="Cu-binding_MopE"/>
    <property type="match status" value="3"/>
</dbReference>
<dbReference type="AlphaFoldDB" id="A0A2M7XEP9"/>
<dbReference type="Proteomes" id="UP000229749">
    <property type="component" value="Unassembled WGS sequence"/>
</dbReference>
<protein>
    <submittedName>
        <fullName evidence="1">Uncharacterized protein</fullName>
    </submittedName>
</protein>
<evidence type="ECO:0000313" key="1">
    <source>
        <dbReference type="EMBL" id="PJA46341.1"/>
    </source>
</evidence>
<gene>
    <name evidence="1" type="ORF">CO172_03875</name>
</gene>